<feature type="transmembrane region" description="Helical" evidence="6">
    <location>
        <begin position="89"/>
        <end position="108"/>
    </location>
</feature>
<feature type="region of interest" description="Disordered" evidence="5">
    <location>
        <begin position="233"/>
        <end position="254"/>
    </location>
</feature>
<sequence>MKGLLLLMILALASSESCSTNGDCAYLFNCVNGACKHKDFLPVEGIELAGMILIILVGALTYASGFAGLGGVHLLTFMIFFNFDVHTSISLNQAIVMGGAFAHVLINIPERHPIKDRPLIDFEVVMLLVEPMCFGATIGFICSRGFPQWLIIASLTLVLTYTLWTAIQKFMALHKQRRTQRRRETARTAIEVSDQEGSPSKKNNTNSIEISEENFGGENGSLKGNFSEDAQVCPASEEAKENEESEDKPNTEDQKHLDYILNKQRKIVPYREVLFILSLYVITNVAQIIRGGNELKSPLGYEVCSVWNWVYVILFEVFLLCLNLIAGLFLLHIIKRKLRVGYDFDDMDIRWKPKTAFIASFATYIAGFDAGYLGIGGAIVVNPTLISLGIRPEGAGVISSCVAYFSFSVSTFQHLVAGVVLHDYGTMSILCAFVGTFIGVFIFQKPAQRHNRMWVLIVLLILVLATAIIGSIVFNILSANDSLDNGYEPEIKFKAFC</sequence>
<dbReference type="AlphaFoldDB" id="A0AAU9IMU4"/>
<keyword evidence="7" id="KW-0732">Signal</keyword>
<evidence type="ECO:0000256" key="3">
    <source>
        <dbReference type="ARBA" id="ARBA00022989"/>
    </source>
</evidence>
<evidence type="ECO:0000313" key="8">
    <source>
        <dbReference type="EMBL" id="CAG9313499.1"/>
    </source>
</evidence>
<dbReference type="EMBL" id="CAJZBQ010000011">
    <property type="protein sequence ID" value="CAG9313499.1"/>
    <property type="molecule type" value="Genomic_DNA"/>
</dbReference>
<name>A0AAU9IMU4_9CILI</name>
<evidence type="ECO:0000256" key="1">
    <source>
        <dbReference type="ARBA" id="ARBA00004141"/>
    </source>
</evidence>
<proteinExistence type="predicted"/>
<dbReference type="Proteomes" id="UP001162131">
    <property type="component" value="Unassembled WGS sequence"/>
</dbReference>
<gene>
    <name evidence="8" type="ORF">BSTOLATCC_MIC9315</name>
</gene>
<keyword evidence="9" id="KW-1185">Reference proteome</keyword>
<feature type="chain" id="PRO_5043784554" description="Sulfite exporter TauE/SafE family protein" evidence="7">
    <location>
        <begin position="16"/>
        <end position="497"/>
    </location>
</feature>
<feature type="transmembrane region" description="Helical" evidence="6">
    <location>
        <begin position="147"/>
        <end position="167"/>
    </location>
</feature>
<evidence type="ECO:0000256" key="2">
    <source>
        <dbReference type="ARBA" id="ARBA00022692"/>
    </source>
</evidence>
<keyword evidence="4 6" id="KW-0472">Membrane</keyword>
<keyword evidence="3 6" id="KW-1133">Transmembrane helix</keyword>
<protein>
    <recommendedName>
        <fullName evidence="10">Sulfite exporter TauE/SafE family protein</fullName>
    </recommendedName>
</protein>
<dbReference type="PANTHER" id="PTHR14255:SF3">
    <property type="entry name" value="SULFITE EXPORTER TAUE_SAFE FAMILY PROTEIN 5-RELATED"/>
    <property type="match status" value="1"/>
</dbReference>
<feature type="transmembrane region" description="Helical" evidence="6">
    <location>
        <begin position="120"/>
        <end position="141"/>
    </location>
</feature>
<feature type="transmembrane region" description="Helical" evidence="6">
    <location>
        <begin position="424"/>
        <end position="443"/>
    </location>
</feature>
<evidence type="ECO:0000313" key="9">
    <source>
        <dbReference type="Proteomes" id="UP001162131"/>
    </source>
</evidence>
<evidence type="ECO:0008006" key="10">
    <source>
        <dbReference type="Google" id="ProtNLM"/>
    </source>
</evidence>
<feature type="transmembrane region" description="Helical" evidence="6">
    <location>
        <begin position="41"/>
        <end position="59"/>
    </location>
</feature>
<feature type="transmembrane region" description="Helical" evidence="6">
    <location>
        <begin position="455"/>
        <end position="477"/>
    </location>
</feature>
<evidence type="ECO:0000256" key="5">
    <source>
        <dbReference type="SAM" id="MobiDB-lite"/>
    </source>
</evidence>
<dbReference type="GO" id="GO:0031464">
    <property type="term" value="C:Cul4A-RING E3 ubiquitin ligase complex"/>
    <property type="evidence" value="ECO:0007669"/>
    <property type="project" value="TreeGrafter"/>
</dbReference>
<dbReference type="InterPro" id="IPR002781">
    <property type="entry name" value="TM_pro_TauE-like"/>
</dbReference>
<dbReference type="GO" id="GO:0016020">
    <property type="term" value="C:membrane"/>
    <property type="evidence" value="ECO:0007669"/>
    <property type="project" value="UniProtKB-SubCell"/>
</dbReference>
<dbReference type="Pfam" id="PF01925">
    <property type="entry name" value="TauE"/>
    <property type="match status" value="1"/>
</dbReference>
<evidence type="ECO:0000256" key="7">
    <source>
        <dbReference type="SAM" id="SignalP"/>
    </source>
</evidence>
<feature type="transmembrane region" description="Helical" evidence="6">
    <location>
        <begin position="309"/>
        <end position="334"/>
    </location>
</feature>
<accession>A0AAU9IMU4</accession>
<dbReference type="GO" id="GO:0016567">
    <property type="term" value="P:protein ubiquitination"/>
    <property type="evidence" value="ECO:0007669"/>
    <property type="project" value="TreeGrafter"/>
</dbReference>
<dbReference type="PANTHER" id="PTHR14255">
    <property type="entry name" value="CEREBLON"/>
    <property type="match status" value="1"/>
</dbReference>
<comment type="subcellular location">
    <subcellularLocation>
        <location evidence="1">Membrane</location>
        <topology evidence="1">Multi-pass membrane protein</topology>
    </subcellularLocation>
</comment>
<reference evidence="8" key="1">
    <citation type="submission" date="2021-09" db="EMBL/GenBank/DDBJ databases">
        <authorList>
            <consortium name="AG Swart"/>
            <person name="Singh M."/>
            <person name="Singh A."/>
            <person name="Seah K."/>
            <person name="Emmerich C."/>
        </authorList>
    </citation>
    <scope>NUCLEOTIDE SEQUENCE</scope>
    <source>
        <strain evidence="8">ATCC30299</strain>
    </source>
</reference>
<organism evidence="8 9">
    <name type="scientific">Blepharisma stoltei</name>
    <dbReference type="NCBI Taxonomy" id="1481888"/>
    <lineage>
        <taxon>Eukaryota</taxon>
        <taxon>Sar</taxon>
        <taxon>Alveolata</taxon>
        <taxon>Ciliophora</taxon>
        <taxon>Postciliodesmatophora</taxon>
        <taxon>Heterotrichea</taxon>
        <taxon>Heterotrichida</taxon>
        <taxon>Blepharismidae</taxon>
        <taxon>Blepharisma</taxon>
    </lineage>
</organism>
<feature type="transmembrane region" description="Helical" evidence="6">
    <location>
        <begin position="273"/>
        <end position="289"/>
    </location>
</feature>
<comment type="caution">
    <text evidence="8">The sequence shown here is derived from an EMBL/GenBank/DDBJ whole genome shotgun (WGS) entry which is preliminary data.</text>
</comment>
<keyword evidence="2 6" id="KW-0812">Transmembrane</keyword>
<evidence type="ECO:0000256" key="4">
    <source>
        <dbReference type="ARBA" id="ARBA00023136"/>
    </source>
</evidence>
<evidence type="ECO:0000256" key="6">
    <source>
        <dbReference type="SAM" id="Phobius"/>
    </source>
</evidence>
<feature type="transmembrane region" description="Helical" evidence="6">
    <location>
        <begin position="355"/>
        <end position="381"/>
    </location>
</feature>
<feature type="region of interest" description="Disordered" evidence="5">
    <location>
        <begin position="182"/>
        <end position="206"/>
    </location>
</feature>
<feature type="signal peptide" evidence="7">
    <location>
        <begin position="1"/>
        <end position="15"/>
    </location>
</feature>